<reference evidence="1" key="1">
    <citation type="submission" date="2020-01" db="EMBL/GenBank/DDBJ databases">
        <authorList>
            <person name="Seo Y.L."/>
        </authorList>
    </citation>
    <scope>NUCLEOTIDE SEQUENCE</scope>
    <source>
        <strain evidence="1">R11</strain>
    </source>
</reference>
<sequence length="89" mass="10327">MGKVYLAAQIPEFRAEHRMSKKNSTFSTEHHPTLPGCYEQEKFNFESVRIKGHATHFLPRLFFAKPSLYPETFSTFFCLYIISFAASLC</sequence>
<accession>A0A966DWH3</accession>
<reference evidence="1" key="2">
    <citation type="submission" date="2020-10" db="EMBL/GenBank/DDBJ databases">
        <title>Mucilaginibacter sp. nov., isolated from soil.</title>
        <authorList>
            <person name="Jeon C.O."/>
        </authorList>
    </citation>
    <scope>NUCLEOTIDE SEQUENCE</scope>
    <source>
        <strain evidence="1">R11</strain>
    </source>
</reference>
<name>A0A966DWH3_9SPHI</name>
<dbReference type="RefSeq" id="WP_166588477.1">
    <property type="nucleotide sequence ID" value="NZ_WWEO01000045.1"/>
</dbReference>
<protein>
    <submittedName>
        <fullName evidence="1">Uncharacterized protein</fullName>
    </submittedName>
</protein>
<evidence type="ECO:0000313" key="2">
    <source>
        <dbReference type="Proteomes" id="UP000638732"/>
    </source>
</evidence>
<comment type="caution">
    <text evidence="1">The sequence shown here is derived from an EMBL/GenBank/DDBJ whole genome shotgun (WGS) entry which is preliminary data.</text>
</comment>
<dbReference type="Proteomes" id="UP000638732">
    <property type="component" value="Unassembled WGS sequence"/>
</dbReference>
<keyword evidence="2" id="KW-1185">Reference proteome</keyword>
<dbReference type="AlphaFoldDB" id="A0A966DWH3"/>
<evidence type="ECO:0000313" key="1">
    <source>
        <dbReference type="EMBL" id="NCD72536.1"/>
    </source>
</evidence>
<organism evidence="1 2">
    <name type="scientific">Mucilaginibacter agri</name>
    <dbReference type="NCBI Taxonomy" id="2695265"/>
    <lineage>
        <taxon>Bacteria</taxon>
        <taxon>Pseudomonadati</taxon>
        <taxon>Bacteroidota</taxon>
        <taxon>Sphingobacteriia</taxon>
        <taxon>Sphingobacteriales</taxon>
        <taxon>Sphingobacteriaceae</taxon>
        <taxon>Mucilaginibacter</taxon>
    </lineage>
</organism>
<dbReference type="EMBL" id="WWEO01000045">
    <property type="protein sequence ID" value="NCD72536.1"/>
    <property type="molecule type" value="Genomic_DNA"/>
</dbReference>
<gene>
    <name evidence="1" type="ORF">GSY63_24435</name>
</gene>
<proteinExistence type="predicted"/>